<dbReference type="PANTHER" id="PTHR32071:SF57">
    <property type="entry name" value="C4-DICARBOXYLATE TRANSPORT TRANSCRIPTIONAL REGULATORY PROTEIN DCTD"/>
    <property type="match status" value="1"/>
</dbReference>
<evidence type="ECO:0000256" key="6">
    <source>
        <dbReference type="SAM" id="Coils"/>
    </source>
</evidence>
<dbReference type="CDD" id="cd00130">
    <property type="entry name" value="PAS"/>
    <property type="match status" value="1"/>
</dbReference>
<keyword evidence="5" id="KW-0804">Transcription</keyword>
<dbReference type="InterPro" id="IPR035965">
    <property type="entry name" value="PAS-like_dom_sf"/>
</dbReference>
<dbReference type="Pfam" id="PF25601">
    <property type="entry name" value="AAA_lid_14"/>
    <property type="match status" value="1"/>
</dbReference>
<feature type="coiled-coil region" evidence="6">
    <location>
        <begin position="212"/>
        <end position="239"/>
    </location>
</feature>
<organism evidence="9 10">
    <name type="scientific">Shouchella miscanthi</name>
    <dbReference type="NCBI Taxonomy" id="2598861"/>
    <lineage>
        <taxon>Bacteria</taxon>
        <taxon>Bacillati</taxon>
        <taxon>Bacillota</taxon>
        <taxon>Bacilli</taxon>
        <taxon>Bacillales</taxon>
        <taxon>Bacillaceae</taxon>
        <taxon>Shouchella</taxon>
    </lineage>
</organism>
<keyword evidence="2" id="KW-0067">ATP-binding</keyword>
<evidence type="ECO:0000259" key="8">
    <source>
        <dbReference type="PROSITE" id="PS50112"/>
    </source>
</evidence>
<dbReference type="PROSITE" id="PS50112">
    <property type="entry name" value="PAS"/>
    <property type="match status" value="1"/>
</dbReference>
<dbReference type="SMART" id="SM00382">
    <property type="entry name" value="AAA"/>
    <property type="match status" value="1"/>
</dbReference>
<evidence type="ECO:0000256" key="1">
    <source>
        <dbReference type="ARBA" id="ARBA00022741"/>
    </source>
</evidence>
<reference evidence="9 10" key="1">
    <citation type="submission" date="2023-03" db="EMBL/GenBank/DDBJ databases">
        <title>Bacillus Genome Sequencing.</title>
        <authorList>
            <person name="Dunlap C."/>
        </authorList>
    </citation>
    <scope>NUCLEOTIDE SEQUENCE [LARGE SCALE GENOMIC DNA]</scope>
    <source>
        <strain evidence="9 10">B-4107</strain>
    </source>
</reference>
<dbReference type="PROSITE" id="PS00676">
    <property type="entry name" value="SIGMA54_INTERACT_2"/>
    <property type="match status" value="1"/>
</dbReference>
<dbReference type="PROSITE" id="PS50045">
    <property type="entry name" value="SIGMA54_INTERACT_4"/>
    <property type="match status" value="1"/>
</dbReference>
<dbReference type="Pfam" id="PF00989">
    <property type="entry name" value="PAS"/>
    <property type="match status" value="1"/>
</dbReference>
<dbReference type="InterPro" id="IPR058031">
    <property type="entry name" value="AAA_lid_NorR"/>
</dbReference>
<feature type="domain" description="PAS" evidence="8">
    <location>
        <begin position="106"/>
        <end position="157"/>
    </location>
</feature>
<evidence type="ECO:0000313" key="10">
    <source>
        <dbReference type="Proteomes" id="UP001341820"/>
    </source>
</evidence>
<keyword evidence="3" id="KW-0805">Transcription regulation</keyword>
<dbReference type="SUPFAM" id="SSF46689">
    <property type="entry name" value="Homeodomain-like"/>
    <property type="match status" value="1"/>
</dbReference>
<sequence length="553" mass="61943">MDRQQLATLLECGSDHEWTAVFVVRNDISLIASNTVAEKLLVLNDYRASNHSSFEKEWIPHICAAIKQMGDSVNVQKETISIKGVESILYILSITKNVTASNEKAQERNLLNMIEHTYDGLVMVDKDGYVQVFSQAYADFIEINQAESIGKHVTEVIPNTRMHIVAKSGVEETAQLQKVGNNYIIVTRTPMYQDEKLVGAVGKLLFKNIGQFTALFRRLNALEKEVRKYKGEFRDRNKASYSFQHLIGESRAFVDVIEEAKKAAKGQATILLLGESGTGKELFAHSIHQASSRSMGVFVKVNCAAIPNDLLEAELFGYEEGSFTGAKKGGKLGKFEMADGGTIFLDEIGELPLHMQVKLLRVLQEREVERVGGLTTKSVDVRVVAATNQSLQTLVEKGEFRLDLYYRLNVIELKIPTLRDRKADIEHLVHFLLAKYEAILGVTSKGVDSQTMHLLTNYQFPGNIRELENIVERALTLMNPGDWFTPTYLPKELKRKQGHCADIRPLATQLEHAEKEAIVQSLKNAKGNKSEAAKQLGIGRTTLYEKLAKHQLP</sequence>
<dbReference type="SMART" id="SM00091">
    <property type="entry name" value="PAS"/>
    <property type="match status" value="1"/>
</dbReference>
<dbReference type="PROSITE" id="PS00688">
    <property type="entry name" value="SIGMA54_INTERACT_3"/>
    <property type="match status" value="1"/>
</dbReference>
<proteinExistence type="predicted"/>
<protein>
    <submittedName>
        <fullName evidence="9">Sigma 54-interacting transcriptional regulator</fullName>
    </submittedName>
</protein>
<evidence type="ECO:0000256" key="3">
    <source>
        <dbReference type="ARBA" id="ARBA00023015"/>
    </source>
</evidence>
<dbReference type="Gene3D" id="1.10.8.60">
    <property type="match status" value="1"/>
</dbReference>
<evidence type="ECO:0000259" key="7">
    <source>
        <dbReference type="PROSITE" id="PS50045"/>
    </source>
</evidence>
<dbReference type="Gene3D" id="3.30.450.20">
    <property type="entry name" value="PAS domain"/>
    <property type="match status" value="1"/>
</dbReference>
<name>A0ABU6NTB8_9BACI</name>
<comment type="caution">
    <text evidence="9">The sequence shown here is derived from an EMBL/GenBank/DDBJ whole genome shotgun (WGS) entry which is preliminary data.</text>
</comment>
<dbReference type="InterPro" id="IPR025943">
    <property type="entry name" value="Sigma_54_int_dom_ATP-bd_2"/>
</dbReference>
<dbReference type="InterPro" id="IPR002197">
    <property type="entry name" value="HTH_Fis"/>
</dbReference>
<keyword evidence="6" id="KW-0175">Coiled coil</keyword>
<dbReference type="InterPro" id="IPR000014">
    <property type="entry name" value="PAS"/>
</dbReference>
<dbReference type="RefSeq" id="WP_328238672.1">
    <property type="nucleotide sequence ID" value="NZ_JAROAS010000048.1"/>
</dbReference>
<dbReference type="Proteomes" id="UP001341820">
    <property type="component" value="Unassembled WGS sequence"/>
</dbReference>
<keyword evidence="1" id="KW-0547">Nucleotide-binding</keyword>
<keyword evidence="10" id="KW-1185">Reference proteome</keyword>
<dbReference type="Gene3D" id="3.40.50.300">
    <property type="entry name" value="P-loop containing nucleotide triphosphate hydrolases"/>
    <property type="match status" value="1"/>
</dbReference>
<evidence type="ECO:0000256" key="5">
    <source>
        <dbReference type="ARBA" id="ARBA00023163"/>
    </source>
</evidence>
<dbReference type="InterPro" id="IPR003593">
    <property type="entry name" value="AAA+_ATPase"/>
</dbReference>
<keyword evidence="4" id="KW-0238">DNA-binding</keyword>
<evidence type="ECO:0000256" key="2">
    <source>
        <dbReference type="ARBA" id="ARBA00022840"/>
    </source>
</evidence>
<dbReference type="SUPFAM" id="SSF52540">
    <property type="entry name" value="P-loop containing nucleoside triphosphate hydrolases"/>
    <property type="match status" value="1"/>
</dbReference>
<evidence type="ECO:0000313" key="9">
    <source>
        <dbReference type="EMBL" id="MED4130037.1"/>
    </source>
</evidence>
<dbReference type="InterPro" id="IPR027417">
    <property type="entry name" value="P-loop_NTPase"/>
</dbReference>
<dbReference type="InterPro" id="IPR025944">
    <property type="entry name" value="Sigma_54_int_dom_CS"/>
</dbReference>
<feature type="domain" description="Sigma-54 factor interaction" evidence="7">
    <location>
        <begin position="246"/>
        <end position="476"/>
    </location>
</feature>
<dbReference type="SUPFAM" id="SSF55785">
    <property type="entry name" value="PYP-like sensor domain (PAS domain)"/>
    <property type="match status" value="1"/>
</dbReference>
<dbReference type="InterPro" id="IPR013767">
    <property type="entry name" value="PAS_fold"/>
</dbReference>
<dbReference type="PROSITE" id="PS00675">
    <property type="entry name" value="SIGMA54_INTERACT_1"/>
    <property type="match status" value="1"/>
</dbReference>
<dbReference type="Pfam" id="PF02954">
    <property type="entry name" value="HTH_8"/>
    <property type="match status" value="1"/>
</dbReference>
<dbReference type="EMBL" id="JAROAS010000048">
    <property type="protein sequence ID" value="MED4130037.1"/>
    <property type="molecule type" value="Genomic_DNA"/>
</dbReference>
<dbReference type="InterPro" id="IPR009057">
    <property type="entry name" value="Homeodomain-like_sf"/>
</dbReference>
<dbReference type="InterPro" id="IPR025662">
    <property type="entry name" value="Sigma_54_int_dom_ATP-bd_1"/>
</dbReference>
<accession>A0ABU6NTB8</accession>
<dbReference type="PRINTS" id="PR01590">
    <property type="entry name" value="HTHFIS"/>
</dbReference>
<dbReference type="InterPro" id="IPR002078">
    <property type="entry name" value="Sigma_54_int"/>
</dbReference>
<evidence type="ECO:0000256" key="4">
    <source>
        <dbReference type="ARBA" id="ARBA00023125"/>
    </source>
</evidence>
<dbReference type="CDD" id="cd00009">
    <property type="entry name" value="AAA"/>
    <property type="match status" value="1"/>
</dbReference>
<dbReference type="Pfam" id="PF00158">
    <property type="entry name" value="Sigma54_activat"/>
    <property type="match status" value="1"/>
</dbReference>
<dbReference type="PANTHER" id="PTHR32071">
    <property type="entry name" value="TRANSCRIPTIONAL REGULATORY PROTEIN"/>
    <property type="match status" value="1"/>
</dbReference>
<gene>
    <name evidence="9" type="ORF">P5F74_18045</name>
</gene>
<dbReference type="Gene3D" id="1.10.10.60">
    <property type="entry name" value="Homeodomain-like"/>
    <property type="match status" value="1"/>
</dbReference>